<proteinExistence type="predicted"/>
<gene>
    <name evidence="4" type="ORF">PHMEG_0007549</name>
</gene>
<dbReference type="OrthoDB" id="73004at2759"/>
<feature type="domain" description="C2" evidence="2">
    <location>
        <begin position="21"/>
        <end position="190"/>
    </location>
</feature>
<dbReference type="PROSITE" id="PS51283">
    <property type="entry name" value="DUSP"/>
    <property type="match status" value="1"/>
</dbReference>
<evidence type="ECO:0000259" key="2">
    <source>
        <dbReference type="PROSITE" id="PS50004"/>
    </source>
</evidence>
<dbReference type="STRING" id="4795.A0A225WM77"/>
<dbReference type="Proteomes" id="UP000198211">
    <property type="component" value="Unassembled WGS sequence"/>
</dbReference>
<dbReference type="InterPro" id="IPR035892">
    <property type="entry name" value="C2_domain_sf"/>
</dbReference>
<evidence type="ECO:0000313" key="4">
    <source>
        <dbReference type="EMBL" id="OWZ18378.1"/>
    </source>
</evidence>
<organism evidence="4 5">
    <name type="scientific">Phytophthora megakarya</name>
    <dbReference type="NCBI Taxonomy" id="4795"/>
    <lineage>
        <taxon>Eukaryota</taxon>
        <taxon>Sar</taxon>
        <taxon>Stramenopiles</taxon>
        <taxon>Oomycota</taxon>
        <taxon>Peronosporomycetes</taxon>
        <taxon>Peronosporales</taxon>
        <taxon>Peronosporaceae</taxon>
        <taxon>Phytophthora</taxon>
    </lineage>
</organism>
<protein>
    <submittedName>
        <fullName evidence="4">Uncharacterized protein</fullName>
    </submittedName>
</protein>
<dbReference type="SUPFAM" id="SSF143791">
    <property type="entry name" value="DUSP-like"/>
    <property type="match status" value="1"/>
</dbReference>
<accession>A0A225WM77</accession>
<dbReference type="Gene3D" id="3.30.2230.10">
    <property type="entry name" value="DUSP-like"/>
    <property type="match status" value="1"/>
</dbReference>
<dbReference type="PROSITE" id="PS50004">
    <property type="entry name" value="C2"/>
    <property type="match status" value="1"/>
</dbReference>
<evidence type="ECO:0000259" key="3">
    <source>
        <dbReference type="PROSITE" id="PS51283"/>
    </source>
</evidence>
<comment type="caution">
    <text evidence="4">The sequence shown here is derived from an EMBL/GenBank/DDBJ whole genome shotgun (WGS) entry which is preliminary data.</text>
</comment>
<feature type="domain" description="DUSP" evidence="3">
    <location>
        <begin position="260"/>
        <end position="366"/>
    </location>
</feature>
<name>A0A225WM77_9STRA</name>
<dbReference type="Pfam" id="PF06337">
    <property type="entry name" value="DUSP"/>
    <property type="match status" value="1"/>
</dbReference>
<dbReference type="CDD" id="cd00030">
    <property type="entry name" value="C2"/>
    <property type="match status" value="1"/>
</dbReference>
<dbReference type="GO" id="GO:0004843">
    <property type="term" value="F:cysteine-type deubiquitinase activity"/>
    <property type="evidence" value="ECO:0007669"/>
    <property type="project" value="InterPro"/>
</dbReference>
<dbReference type="Pfam" id="PF00168">
    <property type="entry name" value="C2"/>
    <property type="match status" value="2"/>
</dbReference>
<evidence type="ECO:0000256" key="1">
    <source>
        <dbReference type="SAM" id="MobiDB-lite"/>
    </source>
</evidence>
<dbReference type="InterPro" id="IPR000008">
    <property type="entry name" value="C2_dom"/>
</dbReference>
<dbReference type="AlphaFoldDB" id="A0A225WM77"/>
<sequence>MMSTTASDRFGAVELTPRHDQPLLVPGSAALDAMAAPCVVSLRVVSALELRPMHKGITSNPMVEVSLVHDDGSHQFQRSVGWDMGNDLKAPPGMQPRSHRNSTASLPAGGHEHGLTTKPFKSRVIKSSLNPMWKFDVDFGDVDTDRVVGVSFTVRHVEKFGMVKKDMGQLMLSLRDVMELKMQPPHEQEFHLMPTDDMTRREALEGVGNRKPGKLLVRFNGYGVPSSYTVMTDGRVSNMVNTLVAHEDEFGRSSKSLVVHDIRAEVRKLQSFHQTKPRPGETWFAVNAEWIRNWLLFVSKYKGEEIHSPGTVDNMPLISDDLMNGTFQIKTGLVIKKDFRMINKKSWDYYQNVYGGGPAIEVQIPFNCSEPAQWLATLQLGEAGRVNSNYVDSD</sequence>
<evidence type="ECO:0000313" key="5">
    <source>
        <dbReference type="Proteomes" id="UP000198211"/>
    </source>
</evidence>
<dbReference type="EMBL" id="NBNE01000598">
    <property type="protein sequence ID" value="OWZ18378.1"/>
    <property type="molecule type" value="Genomic_DNA"/>
</dbReference>
<dbReference type="InterPro" id="IPR006615">
    <property type="entry name" value="Pept_C19_DUSP"/>
</dbReference>
<dbReference type="SMART" id="SM00239">
    <property type="entry name" value="C2"/>
    <property type="match status" value="1"/>
</dbReference>
<dbReference type="SMART" id="SM00695">
    <property type="entry name" value="DUSP"/>
    <property type="match status" value="1"/>
</dbReference>
<dbReference type="SUPFAM" id="SSF49562">
    <property type="entry name" value="C2 domain (Calcium/lipid-binding domain, CaLB)"/>
    <property type="match status" value="1"/>
</dbReference>
<keyword evidence="5" id="KW-1185">Reference proteome</keyword>
<feature type="region of interest" description="Disordered" evidence="1">
    <location>
        <begin position="91"/>
        <end position="116"/>
    </location>
</feature>
<dbReference type="InterPro" id="IPR035927">
    <property type="entry name" value="DUSP-like_sf"/>
</dbReference>
<dbReference type="Gene3D" id="2.60.40.150">
    <property type="entry name" value="C2 domain"/>
    <property type="match status" value="1"/>
</dbReference>
<reference evidence="5" key="1">
    <citation type="submission" date="2017-03" db="EMBL/GenBank/DDBJ databases">
        <title>Phytopthora megakarya and P. palmivora, two closely related causual agents of cacao black pod achieved similar genome size and gene model numbers by different mechanisms.</title>
        <authorList>
            <person name="Ali S."/>
            <person name="Shao J."/>
            <person name="Larry D.J."/>
            <person name="Kronmiller B."/>
            <person name="Shen D."/>
            <person name="Strem M.D."/>
            <person name="Melnick R.L."/>
            <person name="Guiltinan M.J."/>
            <person name="Tyler B.M."/>
            <person name="Meinhardt L.W."/>
            <person name="Bailey B.A."/>
        </authorList>
    </citation>
    <scope>NUCLEOTIDE SEQUENCE [LARGE SCALE GENOMIC DNA]</scope>
    <source>
        <strain evidence="5">zdho120</strain>
    </source>
</reference>